<keyword evidence="5" id="KW-1133">Transmembrane helix</keyword>
<comment type="similarity">
    <text evidence="2">Belongs to the glycosyltransferase 2 family.</text>
</comment>
<evidence type="ECO:0000256" key="3">
    <source>
        <dbReference type="ARBA" id="ARBA00022676"/>
    </source>
</evidence>
<feature type="domain" description="Glycosyltransferase 2-like" evidence="6">
    <location>
        <begin position="7"/>
        <end position="57"/>
    </location>
</feature>
<dbReference type="AlphaFoldDB" id="I9NNK4"/>
<comment type="pathway">
    <text evidence="1">Cell wall biogenesis; cell wall polysaccharide biosynthesis.</text>
</comment>
<evidence type="ECO:0000259" key="6">
    <source>
        <dbReference type="Pfam" id="PF00535"/>
    </source>
</evidence>
<dbReference type="Gene3D" id="3.90.550.10">
    <property type="entry name" value="Spore Coat Polysaccharide Biosynthesis Protein SpsA, Chain A"/>
    <property type="match status" value="1"/>
</dbReference>
<dbReference type="OrthoDB" id="9771846at2"/>
<dbReference type="KEGG" id="pft:JBW_00663"/>
<dbReference type="RefSeq" id="WP_007959083.1">
    <property type="nucleotide sequence ID" value="NZ_CP010978.1"/>
</dbReference>
<dbReference type="EMBL" id="CP010978">
    <property type="protein sequence ID" value="AJQ26015.1"/>
    <property type="molecule type" value="Genomic_DNA"/>
</dbReference>
<keyword evidence="4 7" id="KW-0808">Transferase</keyword>
<dbReference type="CDD" id="cd04186">
    <property type="entry name" value="GT_2_like_c"/>
    <property type="match status" value="1"/>
</dbReference>
<reference evidence="7 8" key="1">
    <citation type="journal article" date="2015" name="Genome Announc.">
        <title>Complete Genome Sequence of Pelosinus fermentans JBW45, a Member of a Remarkably Competitive Group of Negativicutes in the Firmicutes Phylum.</title>
        <authorList>
            <person name="De Leon K.B."/>
            <person name="Utturkar S.M."/>
            <person name="Camilleri L.B."/>
            <person name="Elias D.A."/>
            <person name="Arkin A.P."/>
            <person name="Fields M.W."/>
            <person name="Brown S.D."/>
            <person name="Wall J.D."/>
        </authorList>
    </citation>
    <scope>NUCLEOTIDE SEQUENCE [LARGE SCALE GENOMIC DNA]</scope>
    <source>
        <strain evidence="7 8">JBW45</strain>
    </source>
</reference>
<organism evidence="7 8">
    <name type="scientific">Pelosinus fermentans JBW45</name>
    <dbReference type="NCBI Taxonomy" id="1192197"/>
    <lineage>
        <taxon>Bacteria</taxon>
        <taxon>Bacillati</taxon>
        <taxon>Bacillota</taxon>
        <taxon>Negativicutes</taxon>
        <taxon>Selenomonadales</taxon>
        <taxon>Sporomusaceae</taxon>
        <taxon>Pelosinus</taxon>
    </lineage>
</organism>
<keyword evidence="5" id="KW-0812">Transmembrane</keyword>
<feature type="domain" description="Glycosyltransferase 2-like" evidence="6">
    <location>
        <begin position="95"/>
        <end position="178"/>
    </location>
</feature>
<feature type="transmembrane region" description="Helical" evidence="5">
    <location>
        <begin position="301"/>
        <end position="321"/>
    </location>
</feature>
<dbReference type="HOGENOM" id="CLU_023845_4_1_9"/>
<dbReference type="GO" id="GO:0016757">
    <property type="term" value="F:glycosyltransferase activity"/>
    <property type="evidence" value="ECO:0007669"/>
    <property type="project" value="UniProtKB-KW"/>
</dbReference>
<dbReference type="Proteomes" id="UP000005361">
    <property type="component" value="Chromosome"/>
</dbReference>
<keyword evidence="5" id="KW-0472">Membrane</keyword>
<dbReference type="InterPro" id="IPR001173">
    <property type="entry name" value="Glyco_trans_2-like"/>
</dbReference>
<accession>I9NNK4</accession>
<dbReference type="Pfam" id="PF00535">
    <property type="entry name" value="Glycos_transf_2"/>
    <property type="match status" value="2"/>
</dbReference>
<protein>
    <submittedName>
        <fullName evidence="7">Glycosyl transferase family 2</fullName>
    </submittedName>
</protein>
<dbReference type="SUPFAM" id="SSF53448">
    <property type="entry name" value="Nucleotide-diphospho-sugar transferases"/>
    <property type="match status" value="1"/>
</dbReference>
<evidence type="ECO:0000256" key="2">
    <source>
        <dbReference type="ARBA" id="ARBA00006739"/>
    </source>
</evidence>
<dbReference type="InterPro" id="IPR029044">
    <property type="entry name" value="Nucleotide-diphossugar_trans"/>
</dbReference>
<evidence type="ECO:0000256" key="4">
    <source>
        <dbReference type="ARBA" id="ARBA00022679"/>
    </source>
</evidence>
<dbReference type="PANTHER" id="PTHR43179">
    <property type="entry name" value="RHAMNOSYLTRANSFERASE WBBL"/>
    <property type="match status" value="1"/>
</dbReference>
<evidence type="ECO:0000256" key="5">
    <source>
        <dbReference type="SAM" id="Phobius"/>
    </source>
</evidence>
<evidence type="ECO:0000313" key="8">
    <source>
        <dbReference type="Proteomes" id="UP000005361"/>
    </source>
</evidence>
<dbReference type="PANTHER" id="PTHR43179:SF12">
    <property type="entry name" value="GALACTOFURANOSYLTRANSFERASE GLFT2"/>
    <property type="match status" value="1"/>
</dbReference>
<reference evidence="8" key="2">
    <citation type="submission" date="2015-02" db="EMBL/GenBank/DDBJ databases">
        <title>Complete Genome Sequence of Pelosinus fermentans JBW45.</title>
        <authorList>
            <person name="De Leon K.B."/>
            <person name="Utturkar S.M."/>
            <person name="Camilleri L.B."/>
            <person name="Arkin A.P."/>
            <person name="Fields M.W."/>
            <person name="Brown S.D."/>
            <person name="Wall J.D."/>
        </authorList>
    </citation>
    <scope>NUCLEOTIDE SEQUENCE [LARGE SCALE GENOMIC DNA]</scope>
    <source>
        <strain evidence="8">JBW45</strain>
    </source>
</reference>
<keyword evidence="3" id="KW-0328">Glycosyltransferase</keyword>
<dbReference type="STRING" id="1192197.JBW_00663"/>
<evidence type="ECO:0000313" key="7">
    <source>
        <dbReference type="EMBL" id="AJQ26015.1"/>
    </source>
</evidence>
<proteinExistence type="inferred from homology"/>
<name>I9NNK4_9FIRM</name>
<sequence>MNKKVYIVILNWNGWKDTIECLESVFRNQYSNYKVIVCDNASSDGSLDKIKQWADGKLKANISDDSRIAIHTSPMLEKPIRYIEYTRENAESGVLKIDEPPLILIQTGENLGFAGGNNVGIKYALARNDFDYIWLLNNDTVIKPDSMIHLLQRIQEQPSVGMCGSTLLYYHQPEKVQALGGATYNKWLGISKHLSAYEEFNNLINSNKIEKQMDYIIGASMFVSKKFIEDIGLISEDYFLYYEEIDWVIRASGKYNLGYAPKSIVYHKEGATIGSSSASMGKSSLADYFAVKSRLIFTKKFFSYTLPTVYLGLLIVIFNRIRRKQWDRVEMILKIIIDR</sequence>
<evidence type="ECO:0000256" key="1">
    <source>
        <dbReference type="ARBA" id="ARBA00004776"/>
    </source>
</evidence>
<gene>
    <name evidence="7" type="ORF">JBW_00663</name>
</gene>